<comment type="caution">
    <text evidence="9">The sequence shown here is derived from an EMBL/GenBank/DDBJ whole genome shotgun (WGS) entry which is preliminary data.</text>
</comment>
<evidence type="ECO:0000256" key="7">
    <source>
        <dbReference type="SAM" id="Phobius"/>
    </source>
</evidence>
<feature type="transmembrane region" description="Helical" evidence="7">
    <location>
        <begin position="326"/>
        <end position="348"/>
    </location>
</feature>
<dbReference type="CDD" id="cd06173">
    <property type="entry name" value="MFS_MefA_like"/>
    <property type="match status" value="1"/>
</dbReference>
<dbReference type="PANTHER" id="PTHR23513">
    <property type="entry name" value="INTEGRAL MEMBRANE EFFLUX PROTEIN-RELATED"/>
    <property type="match status" value="1"/>
</dbReference>
<dbReference type="PROSITE" id="PS50850">
    <property type="entry name" value="MFS"/>
    <property type="match status" value="1"/>
</dbReference>
<feature type="transmembrane region" description="Helical" evidence="7">
    <location>
        <begin position="389"/>
        <end position="411"/>
    </location>
</feature>
<reference evidence="9 10" key="1">
    <citation type="submission" date="2018-10" db="EMBL/GenBank/DDBJ databases">
        <title>Phylogenomics of Brevibacillus.</title>
        <authorList>
            <person name="Dunlap C."/>
        </authorList>
    </citation>
    <scope>NUCLEOTIDE SEQUENCE [LARGE SCALE GENOMIC DNA]</scope>
    <source>
        <strain evidence="9 10">JCM 12215</strain>
    </source>
</reference>
<dbReference type="Gene3D" id="1.20.1250.20">
    <property type="entry name" value="MFS general substrate transporter like domains"/>
    <property type="match status" value="1"/>
</dbReference>
<organism evidence="9 10">
    <name type="scientific">Brevibacillus invocatus</name>
    <dbReference type="NCBI Taxonomy" id="173959"/>
    <lineage>
        <taxon>Bacteria</taxon>
        <taxon>Bacillati</taxon>
        <taxon>Bacillota</taxon>
        <taxon>Bacilli</taxon>
        <taxon>Bacillales</taxon>
        <taxon>Paenibacillaceae</taxon>
        <taxon>Brevibacillus</taxon>
    </lineage>
</organism>
<dbReference type="GO" id="GO:0005886">
    <property type="term" value="C:plasma membrane"/>
    <property type="evidence" value="ECO:0007669"/>
    <property type="project" value="UniProtKB-SubCell"/>
</dbReference>
<dbReference type="OrthoDB" id="3613552at2"/>
<feature type="transmembrane region" description="Helical" evidence="7">
    <location>
        <begin position="300"/>
        <end position="320"/>
    </location>
</feature>
<keyword evidence="6 7" id="KW-0472">Membrane</keyword>
<evidence type="ECO:0000256" key="6">
    <source>
        <dbReference type="ARBA" id="ARBA00023136"/>
    </source>
</evidence>
<feature type="transmembrane region" description="Helical" evidence="7">
    <location>
        <begin position="20"/>
        <end position="42"/>
    </location>
</feature>
<evidence type="ECO:0000256" key="5">
    <source>
        <dbReference type="ARBA" id="ARBA00022989"/>
    </source>
</evidence>
<comment type="subcellular location">
    <subcellularLocation>
        <location evidence="1">Cell membrane</location>
        <topology evidence="1">Multi-pass membrane protein</topology>
    </subcellularLocation>
</comment>
<dbReference type="EMBL" id="RHHR01000040">
    <property type="protein sequence ID" value="RNB69037.1"/>
    <property type="molecule type" value="Genomic_DNA"/>
</dbReference>
<feature type="transmembrane region" description="Helical" evidence="7">
    <location>
        <begin position="149"/>
        <end position="170"/>
    </location>
</feature>
<dbReference type="InterPro" id="IPR036259">
    <property type="entry name" value="MFS_trans_sf"/>
</dbReference>
<dbReference type="PANTHER" id="PTHR23513:SF6">
    <property type="entry name" value="MAJOR FACILITATOR SUPERFAMILY ASSOCIATED DOMAIN-CONTAINING PROTEIN"/>
    <property type="match status" value="1"/>
</dbReference>
<keyword evidence="2" id="KW-0813">Transport</keyword>
<dbReference type="Pfam" id="PF07690">
    <property type="entry name" value="MFS_1"/>
    <property type="match status" value="1"/>
</dbReference>
<feature type="transmembrane region" description="Helical" evidence="7">
    <location>
        <begin position="360"/>
        <end position="383"/>
    </location>
</feature>
<feature type="transmembrane region" description="Helical" evidence="7">
    <location>
        <begin position="108"/>
        <end position="128"/>
    </location>
</feature>
<keyword evidence="5 7" id="KW-1133">Transmembrane helix</keyword>
<dbReference type="AlphaFoldDB" id="A0A3M8C0Y3"/>
<dbReference type="InterPro" id="IPR011701">
    <property type="entry name" value="MFS"/>
</dbReference>
<evidence type="ECO:0000313" key="9">
    <source>
        <dbReference type="EMBL" id="RNB69037.1"/>
    </source>
</evidence>
<feature type="transmembrane region" description="Helical" evidence="7">
    <location>
        <begin position="176"/>
        <end position="196"/>
    </location>
</feature>
<dbReference type="GO" id="GO:0022857">
    <property type="term" value="F:transmembrane transporter activity"/>
    <property type="evidence" value="ECO:0007669"/>
    <property type="project" value="InterPro"/>
</dbReference>
<evidence type="ECO:0000256" key="1">
    <source>
        <dbReference type="ARBA" id="ARBA00004651"/>
    </source>
</evidence>
<protein>
    <submittedName>
        <fullName evidence="9">MFS transporter</fullName>
    </submittedName>
</protein>
<feature type="transmembrane region" description="Helical" evidence="7">
    <location>
        <begin position="81"/>
        <end position="102"/>
    </location>
</feature>
<keyword evidence="4 7" id="KW-0812">Transmembrane</keyword>
<dbReference type="InterPro" id="IPR020846">
    <property type="entry name" value="MFS_dom"/>
</dbReference>
<feature type="transmembrane region" description="Helical" evidence="7">
    <location>
        <begin position="270"/>
        <end position="293"/>
    </location>
</feature>
<feature type="transmembrane region" description="Helical" evidence="7">
    <location>
        <begin position="54"/>
        <end position="74"/>
    </location>
</feature>
<proteinExistence type="predicted"/>
<keyword evidence="3" id="KW-1003">Cell membrane</keyword>
<dbReference type="SUPFAM" id="SSF103473">
    <property type="entry name" value="MFS general substrate transporter"/>
    <property type="match status" value="1"/>
</dbReference>
<name>A0A3M8C0Y3_9BACL</name>
<dbReference type="Proteomes" id="UP000282028">
    <property type="component" value="Unassembled WGS sequence"/>
</dbReference>
<feature type="transmembrane region" description="Helical" evidence="7">
    <location>
        <begin position="229"/>
        <end position="250"/>
    </location>
</feature>
<evidence type="ECO:0000256" key="4">
    <source>
        <dbReference type="ARBA" id="ARBA00022692"/>
    </source>
</evidence>
<accession>A0A3M8C0Y3</accession>
<evidence type="ECO:0000313" key="10">
    <source>
        <dbReference type="Proteomes" id="UP000282028"/>
    </source>
</evidence>
<evidence type="ECO:0000256" key="2">
    <source>
        <dbReference type="ARBA" id="ARBA00022448"/>
    </source>
</evidence>
<keyword evidence="10" id="KW-1185">Reference proteome</keyword>
<dbReference type="RefSeq" id="WP_122910628.1">
    <property type="nucleotide sequence ID" value="NZ_CBCSBE010000026.1"/>
</dbReference>
<gene>
    <name evidence="9" type="ORF">EDM52_19535</name>
</gene>
<feature type="domain" description="Major facilitator superfamily (MFS) profile" evidence="8">
    <location>
        <begin position="236"/>
        <end position="439"/>
    </location>
</feature>
<evidence type="ECO:0000259" key="8">
    <source>
        <dbReference type="PROSITE" id="PS50850"/>
    </source>
</evidence>
<sequence length="439" mass="47209">MTSSQGDKQALWKNSSFVRLWCGAVLSALADGAFFILLSWFIVDVTGSEAMLGTTLICMSIPRLLFMLAGGVAADRWNRKWIMTISMVLRGLLLVGFSLLLLGEGSSWLPYSAYVLAALFGTVDAFFWPARSSILPFLVKREQLAPANSLMEISQQISMVCGPLAAAFLIRSQNYPLMFTILAVSFFAGAVFLLTLRLNTSKAETNNLAETEKAASGSYLKDIWTGIRYSFSVPVLAIILGTSLIMNMMFSGPINMGLPLLVKDLGWDGSAYSTLGMTMGIGTILGGIITGLCNGFRGKFMILPVFLGVMGAATSSIFFMQQLSMGIASMIIVGMTLSLTNIPLITYIQSIVPSDKLGRVMSLLSLMSIGLGPVSYAICSFVLENKLATSGTLLLAGGIALALVGMSLYLFRAFRQAEQHPNWATPVTTISQESTPLSS</sequence>
<evidence type="ECO:0000256" key="3">
    <source>
        <dbReference type="ARBA" id="ARBA00022475"/>
    </source>
</evidence>